<sequence>MWVSNCLKKEDYAKCSLHNLRMGVTRTFVASTTDDLEYLLTLTEDKIRKDDTNCREAIPPRQKLPVAQRYIATGDSYASVMFLFRISKTAISKIIPEVCQALISFLRECIKARQIN</sequence>
<evidence type="ECO:0000313" key="1">
    <source>
        <dbReference type="EMBL" id="KAJ8892192.1"/>
    </source>
</evidence>
<protein>
    <submittedName>
        <fullName evidence="1">Uncharacterized protein</fullName>
    </submittedName>
</protein>
<comment type="caution">
    <text evidence="1">The sequence shown here is derived from an EMBL/GenBank/DDBJ whole genome shotgun (WGS) entry which is preliminary data.</text>
</comment>
<accession>A0ABQ9I6T6</accession>
<organism evidence="1 2">
    <name type="scientific">Dryococelus australis</name>
    <dbReference type="NCBI Taxonomy" id="614101"/>
    <lineage>
        <taxon>Eukaryota</taxon>
        <taxon>Metazoa</taxon>
        <taxon>Ecdysozoa</taxon>
        <taxon>Arthropoda</taxon>
        <taxon>Hexapoda</taxon>
        <taxon>Insecta</taxon>
        <taxon>Pterygota</taxon>
        <taxon>Neoptera</taxon>
        <taxon>Polyneoptera</taxon>
        <taxon>Phasmatodea</taxon>
        <taxon>Verophasmatodea</taxon>
        <taxon>Anareolatae</taxon>
        <taxon>Phasmatidae</taxon>
        <taxon>Eurycanthinae</taxon>
        <taxon>Dryococelus</taxon>
    </lineage>
</organism>
<proteinExistence type="predicted"/>
<gene>
    <name evidence="1" type="ORF">PR048_004772</name>
</gene>
<dbReference type="Proteomes" id="UP001159363">
    <property type="component" value="Chromosome 2"/>
</dbReference>
<evidence type="ECO:0000313" key="2">
    <source>
        <dbReference type="Proteomes" id="UP001159363"/>
    </source>
</evidence>
<name>A0ABQ9I6T6_9NEOP</name>
<dbReference type="EMBL" id="JARBHB010000002">
    <property type="protein sequence ID" value="KAJ8892192.1"/>
    <property type="molecule type" value="Genomic_DNA"/>
</dbReference>
<keyword evidence="2" id="KW-1185">Reference proteome</keyword>
<reference evidence="1 2" key="1">
    <citation type="submission" date="2023-02" db="EMBL/GenBank/DDBJ databases">
        <title>LHISI_Scaffold_Assembly.</title>
        <authorList>
            <person name="Stuart O.P."/>
            <person name="Cleave R."/>
            <person name="Magrath M.J.L."/>
            <person name="Mikheyev A.S."/>
        </authorList>
    </citation>
    <scope>NUCLEOTIDE SEQUENCE [LARGE SCALE GENOMIC DNA]</scope>
    <source>
        <strain evidence="1">Daus_M_001</strain>
        <tissue evidence="1">Leg muscle</tissue>
    </source>
</reference>